<evidence type="ECO:0000313" key="2">
    <source>
        <dbReference type="EMBL" id="SDE09534.1"/>
    </source>
</evidence>
<dbReference type="EMBL" id="FNAK01000004">
    <property type="protein sequence ID" value="SDE09534.1"/>
    <property type="molecule type" value="Genomic_DNA"/>
</dbReference>
<dbReference type="RefSeq" id="WP_068304009.1">
    <property type="nucleotide sequence ID" value="NZ_FNAK01000004.1"/>
</dbReference>
<gene>
    <name evidence="2" type="ORF">SAMN04488071_2077</name>
</gene>
<evidence type="ECO:0000259" key="1">
    <source>
        <dbReference type="Pfam" id="PF04717"/>
    </source>
</evidence>
<dbReference type="InterPro" id="IPR006533">
    <property type="entry name" value="T6SS_Vgr_RhsGE"/>
</dbReference>
<dbReference type="Pfam" id="PF05954">
    <property type="entry name" value="Phage_GPD"/>
    <property type="match status" value="1"/>
</dbReference>
<protein>
    <submittedName>
        <fullName evidence="2">Rhs element Vgr protein</fullName>
    </submittedName>
</protein>
<name>A0A1G7A3Q8_9PROT</name>
<dbReference type="STRING" id="637679.GCA_001550055_01780"/>
<dbReference type="OrthoDB" id="9762420at2"/>
<keyword evidence="3" id="KW-1185">Reference proteome</keyword>
<reference evidence="2 3" key="1">
    <citation type="submission" date="2016-10" db="EMBL/GenBank/DDBJ databases">
        <authorList>
            <person name="de Groot N.N."/>
        </authorList>
    </citation>
    <scope>NUCLEOTIDE SEQUENCE [LARGE SCALE GENOMIC DNA]</scope>
    <source>
        <strain evidence="2 3">CGMCC 1.9109</strain>
    </source>
</reference>
<accession>A0A1G7A3Q8</accession>
<dbReference type="SUPFAM" id="SSF69279">
    <property type="entry name" value="Phage tail proteins"/>
    <property type="match status" value="1"/>
</dbReference>
<organism evidence="2 3">
    <name type="scientific">Kordiimonas lacus</name>
    <dbReference type="NCBI Taxonomy" id="637679"/>
    <lineage>
        <taxon>Bacteria</taxon>
        <taxon>Pseudomonadati</taxon>
        <taxon>Pseudomonadota</taxon>
        <taxon>Alphaproteobacteria</taxon>
        <taxon>Kordiimonadales</taxon>
        <taxon>Kordiimonadaceae</taxon>
        <taxon>Kordiimonas</taxon>
    </lineage>
</organism>
<dbReference type="Proteomes" id="UP000183685">
    <property type="component" value="Unassembled WGS sequence"/>
</dbReference>
<feature type="domain" description="Gp5/Type VI secretion system Vgr protein OB-fold" evidence="1">
    <location>
        <begin position="380"/>
        <end position="454"/>
    </location>
</feature>
<dbReference type="Pfam" id="PF04717">
    <property type="entry name" value="Phage_base_V"/>
    <property type="match status" value="1"/>
</dbReference>
<dbReference type="SUPFAM" id="SSF69255">
    <property type="entry name" value="gp5 N-terminal domain-like"/>
    <property type="match status" value="1"/>
</dbReference>
<dbReference type="InterPro" id="IPR037026">
    <property type="entry name" value="Vgr_OB-fold_dom_sf"/>
</dbReference>
<dbReference type="Gene3D" id="3.55.50.10">
    <property type="entry name" value="Baseplate protein-like domains"/>
    <property type="match status" value="1"/>
</dbReference>
<dbReference type="Gene3D" id="2.40.50.230">
    <property type="entry name" value="Gp5 N-terminal domain"/>
    <property type="match status" value="1"/>
</dbReference>
<dbReference type="InterPro" id="IPR006531">
    <property type="entry name" value="Gp5/Vgr_OB"/>
</dbReference>
<dbReference type="NCBIfam" id="TIGR01646">
    <property type="entry name" value="vgr_GE"/>
    <property type="match status" value="1"/>
</dbReference>
<sequence>MNADGHILPQPAAVDLSTVTILSNGEEIDLTLHLISITITHEVNRIPTAKLVFADGDVSKQTFAASNKDTFAPGAEIEIQCGYHSQEETLFKGLVIRHGLKSKSEGSSFLTVVCKDLAVKMTIGHNSQYFYDSKDSDVLEELIKKHGLTADVAATSETHESIVQYLSTDWDFLLMRAEMAGMLVFVAGGTVTIKKPDPSQAAKQAFVYGSTILDFEAELDAEQQYQATSTAGWDQSSQKLVKVEGADPGYPEQGNVSASDLAAVVAPKDYHLHHTGKITEGELQSWGDSLMARSRLAKIRGRMTSQGFAGVGVGDVVELQDVGERFGGNAYVSAIRHDITQGNWISHYQLGVDPKWFNRKVKAEAPLAGGMLPSVEGLHIGVVTSIDGDPEGDNRIRVRLPTINESEDGIWTRICTLDAGPERGTVYRPEIDDEVIVGFLYGDPRQAVMLGMLHSSKNAPPIAPAADNNQKGYQSRAKTQLYFDDGKPACHLSLDSGRIIEMDDEAGTIVCKDPDGNTITLDSSGITLESPKDITLKAQGDIKMEAINIEAKASAQFKADGGAGSELTSGAVTTVKGATVMIN</sequence>
<dbReference type="AlphaFoldDB" id="A0A1G7A3Q8"/>
<proteinExistence type="predicted"/>
<evidence type="ECO:0000313" key="3">
    <source>
        <dbReference type="Proteomes" id="UP000183685"/>
    </source>
</evidence>